<evidence type="ECO:0000259" key="14">
    <source>
        <dbReference type="PROSITE" id="PS50885"/>
    </source>
</evidence>
<keyword evidence="9" id="KW-0067">ATP-binding</keyword>
<dbReference type="Pfam" id="PF02518">
    <property type="entry name" value="HATPase_c"/>
    <property type="match status" value="1"/>
</dbReference>
<dbReference type="PRINTS" id="PR00344">
    <property type="entry name" value="BCTRLSENSOR"/>
</dbReference>
<dbReference type="GO" id="GO:0005524">
    <property type="term" value="F:ATP binding"/>
    <property type="evidence" value="ECO:0007669"/>
    <property type="project" value="UniProtKB-KW"/>
</dbReference>
<keyword evidence="10" id="KW-0902">Two-component regulatory system</keyword>
<dbReference type="InterPro" id="IPR005467">
    <property type="entry name" value="His_kinase_dom"/>
</dbReference>
<dbReference type="PROSITE" id="PS50885">
    <property type="entry name" value="HAMP"/>
    <property type="match status" value="1"/>
</dbReference>
<keyword evidence="8" id="KW-0418">Kinase</keyword>
<feature type="domain" description="HAMP" evidence="14">
    <location>
        <begin position="325"/>
        <end position="377"/>
    </location>
</feature>
<comment type="subcellular location">
    <subcellularLocation>
        <location evidence="2">Cell membrane</location>
        <topology evidence="2">Multi-pass membrane protein</topology>
    </subcellularLocation>
</comment>
<comment type="catalytic activity">
    <reaction evidence="1">
        <text>ATP + protein L-histidine = ADP + protein N-phospho-L-histidine.</text>
        <dbReference type="EC" id="2.7.13.3"/>
    </reaction>
</comment>
<dbReference type="Gene3D" id="3.30.565.10">
    <property type="entry name" value="Histidine kinase-like ATPase, C-terminal domain"/>
    <property type="match status" value="1"/>
</dbReference>
<keyword evidence="11 12" id="KW-0472">Membrane</keyword>
<dbReference type="PANTHER" id="PTHR34220">
    <property type="entry name" value="SENSOR HISTIDINE KINASE YPDA"/>
    <property type="match status" value="1"/>
</dbReference>
<evidence type="ECO:0000256" key="1">
    <source>
        <dbReference type="ARBA" id="ARBA00000085"/>
    </source>
</evidence>
<dbReference type="InterPro" id="IPR003594">
    <property type="entry name" value="HATPase_dom"/>
</dbReference>
<dbReference type="InterPro" id="IPR010559">
    <property type="entry name" value="Sig_transdc_His_kin_internal"/>
</dbReference>
<evidence type="ECO:0000256" key="12">
    <source>
        <dbReference type="SAM" id="Phobius"/>
    </source>
</evidence>
<keyword evidence="12" id="KW-0812">Transmembrane</keyword>
<dbReference type="OrthoDB" id="9776552at2"/>
<dbReference type="EMBL" id="WNZW01000002">
    <property type="protein sequence ID" value="MUG45258.1"/>
    <property type="molecule type" value="Genomic_DNA"/>
</dbReference>
<evidence type="ECO:0000256" key="3">
    <source>
        <dbReference type="ARBA" id="ARBA00012438"/>
    </source>
</evidence>
<evidence type="ECO:0000256" key="7">
    <source>
        <dbReference type="ARBA" id="ARBA00022741"/>
    </source>
</evidence>
<dbReference type="GO" id="GO:0000155">
    <property type="term" value="F:phosphorelay sensor kinase activity"/>
    <property type="evidence" value="ECO:0007669"/>
    <property type="project" value="InterPro"/>
</dbReference>
<dbReference type="SUPFAM" id="SSF55874">
    <property type="entry name" value="ATPase domain of HSP90 chaperone/DNA topoisomerase II/histidine kinase"/>
    <property type="match status" value="1"/>
</dbReference>
<evidence type="ECO:0000256" key="4">
    <source>
        <dbReference type="ARBA" id="ARBA00022475"/>
    </source>
</evidence>
<dbReference type="InterPro" id="IPR050640">
    <property type="entry name" value="Bact_2-comp_sensor_kinase"/>
</dbReference>
<keyword evidence="4" id="KW-1003">Cell membrane</keyword>
<evidence type="ECO:0000259" key="13">
    <source>
        <dbReference type="PROSITE" id="PS50109"/>
    </source>
</evidence>
<dbReference type="GO" id="GO:0005886">
    <property type="term" value="C:plasma membrane"/>
    <property type="evidence" value="ECO:0007669"/>
    <property type="project" value="UniProtKB-SubCell"/>
</dbReference>
<comment type="caution">
    <text evidence="15">The sequence shown here is derived from an EMBL/GenBank/DDBJ whole genome shotgun (WGS) entry which is preliminary data.</text>
</comment>
<dbReference type="AlphaFoldDB" id="A0A7X2Z0K6"/>
<dbReference type="PANTHER" id="PTHR34220:SF7">
    <property type="entry name" value="SENSOR HISTIDINE KINASE YPDA"/>
    <property type="match status" value="1"/>
</dbReference>
<evidence type="ECO:0000256" key="6">
    <source>
        <dbReference type="ARBA" id="ARBA00022679"/>
    </source>
</evidence>
<dbReference type="SMART" id="SM00387">
    <property type="entry name" value="HATPase_c"/>
    <property type="match status" value="1"/>
</dbReference>
<dbReference type="InterPro" id="IPR003660">
    <property type="entry name" value="HAMP_dom"/>
</dbReference>
<dbReference type="Gene3D" id="6.10.340.10">
    <property type="match status" value="1"/>
</dbReference>
<evidence type="ECO:0000256" key="9">
    <source>
        <dbReference type="ARBA" id="ARBA00022840"/>
    </source>
</evidence>
<dbReference type="Pfam" id="PF06580">
    <property type="entry name" value="His_kinase"/>
    <property type="match status" value="1"/>
</dbReference>
<keyword evidence="12" id="KW-1133">Transmembrane helix</keyword>
<evidence type="ECO:0000313" key="15">
    <source>
        <dbReference type="EMBL" id="MUG45258.1"/>
    </source>
</evidence>
<feature type="domain" description="Histidine kinase" evidence="13">
    <location>
        <begin position="484"/>
        <end position="600"/>
    </location>
</feature>
<dbReference type="Proteomes" id="UP000447876">
    <property type="component" value="Unassembled WGS sequence"/>
</dbReference>
<dbReference type="Pfam" id="PF00672">
    <property type="entry name" value="HAMP"/>
    <property type="match status" value="1"/>
</dbReference>
<protein>
    <recommendedName>
        <fullName evidence="3">histidine kinase</fullName>
        <ecNumber evidence="3">2.7.13.3</ecNumber>
    </recommendedName>
</protein>
<dbReference type="SUPFAM" id="SSF158472">
    <property type="entry name" value="HAMP domain-like"/>
    <property type="match status" value="1"/>
</dbReference>
<dbReference type="InterPro" id="IPR036890">
    <property type="entry name" value="HATPase_C_sf"/>
</dbReference>
<evidence type="ECO:0000256" key="10">
    <source>
        <dbReference type="ARBA" id="ARBA00023012"/>
    </source>
</evidence>
<sequence>MIPLRTWRNLMLQTKILIAFILVLFVVIGLTCLIFYYGNMRDTKTHTYSMLNTLSGQYSKTVDFFMDDIEKISLSIFSDPAIQGILANHAQIGPKEGLKVRNELFALLFNYAHPRPEIAGIRLLTTDHISYHYEAGSTVNAEVFQEEFWQTQLDAMSKSGYLLLPPSSSNEEGYREKNLSLVRHIYRIPRRDKIGSLKIDINAHEMGRLLVYSGSDPLGEQMRVFIVTDEGAVIYDNEDAYTGQRVAAFAHALSTDERKNSGEIVWMDKKYLYTSEKSDYTGWNILILLSNDFLVAKQQEAQIILVIVGFIAAVLASIVAYLIARHVTKPLRELITEMNRVERGDLSGRMDIKNRGELGVLSRVYNNMLNSISRLITEVYESKLAENDARLSALQAQINPHFLYNTLNIMKSISRLKGVEEVAEMSESLADLFKYTMKNLQLPVSLRQELEHVDNYMNIQKHRFGDRFELRMEVPEQLMNASVLKLTVQPLIENAIIHGFSRKKADAFINIKVCTEGELLLISVSDNGMGMEEQAIKKLEQRLAEYSKRSKYDVQEDGEGIGLSNIHQRIQLLYGEGYGVKIAGSQGAGTTVTLIFPYKVFTPMPAEETTQ</sequence>
<evidence type="ECO:0000256" key="8">
    <source>
        <dbReference type="ARBA" id="ARBA00022777"/>
    </source>
</evidence>
<proteinExistence type="predicted"/>
<organism evidence="15 16">
    <name type="scientific">Paenibacillus woosongensis</name>
    <dbReference type="NCBI Taxonomy" id="307580"/>
    <lineage>
        <taxon>Bacteria</taxon>
        <taxon>Bacillati</taxon>
        <taxon>Bacillota</taxon>
        <taxon>Bacilli</taxon>
        <taxon>Bacillales</taxon>
        <taxon>Paenibacillaceae</taxon>
        <taxon>Paenibacillus</taxon>
    </lineage>
</organism>
<dbReference type="CDD" id="cd06225">
    <property type="entry name" value="HAMP"/>
    <property type="match status" value="1"/>
</dbReference>
<dbReference type="PROSITE" id="PS50109">
    <property type="entry name" value="HIS_KIN"/>
    <property type="match status" value="1"/>
</dbReference>
<gene>
    <name evidence="15" type="ORF">GNP95_09630</name>
</gene>
<name>A0A7X2Z0K6_9BACL</name>
<evidence type="ECO:0000313" key="16">
    <source>
        <dbReference type="Proteomes" id="UP000447876"/>
    </source>
</evidence>
<keyword evidence="6" id="KW-0808">Transferase</keyword>
<evidence type="ECO:0000256" key="11">
    <source>
        <dbReference type="ARBA" id="ARBA00023136"/>
    </source>
</evidence>
<dbReference type="EC" id="2.7.13.3" evidence="3"/>
<dbReference type="SMART" id="SM00304">
    <property type="entry name" value="HAMP"/>
    <property type="match status" value="1"/>
</dbReference>
<dbReference type="InterPro" id="IPR004358">
    <property type="entry name" value="Sig_transdc_His_kin-like_C"/>
</dbReference>
<keyword evidence="5" id="KW-0597">Phosphoprotein</keyword>
<feature type="transmembrane region" description="Helical" evidence="12">
    <location>
        <begin position="303"/>
        <end position="324"/>
    </location>
</feature>
<evidence type="ECO:0000256" key="2">
    <source>
        <dbReference type="ARBA" id="ARBA00004651"/>
    </source>
</evidence>
<keyword evidence="7" id="KW-0547">Nucleotide-binding</keyword>
<reference evidence="15 16" key="1">
    <citation type="submission" date="2019-11" db="EMBL/GenBank/DDBJ databases">
        <title>Draft genome sequences of five Paenibacillus species of dairy origin.</title>
        <authorList>
            <person name="Olajide A.M."/>
            <person name="Chen S."/>
            <person name="Lapointe G."/>
        </authorList>
    </citation>
    <scope>NUCLEOTIDE SEQUENCE [LARGE SCALE GENOMIC DNA]</scope>
    <source>
        <strain evidence="15 16">12CR55</strain>
    </source>
</reference>
<evidence type="ECO:0000256" key="5">
    <source>
        <dbReference type="ARBA" id="ARBA00022553"/>
    </source>
</evidence>
<feature type="transmembrane region" description="Helical" evidence="12">
    <location>
        <begin position="16"/>
        <end position="37"/>
    </location>
</feature>
<accession>A0A7X2Z0K6</accession>